<keyword evidence="2" id="KW-0472">Membrane</keyword>
<accession>A0A0K9PPC5</accession>
<feature type="transmembrane region" description="Helical" evidence="2">
    <location>
        <begin position="323"/>
        <end position="345"/>
    </location>
</feature>
<evidence type="ECO:0000313" key="3">
    <source>
        <dbReference type="EMBL" id="KMZ70085.1"/>
    </source>
</evidence>
<name>A0A0K9PPC5_ZOSMR</name>
<sequence length="355" mass="40639">MALRIPSEEFKGENRNKRKEKDEVTTLLPHMIPALYTSPESTPEVPPDYPSSFPPLSPYIVNHKSRRKRSILKSFSQNDVNCVDPSDTTLGGGRLRYKDNNFTAAVADEELGLGEFYRDDLNYKSADVGTNENGVEIIESGGGLRLPNPVSTPLGEFYDAPEEISADGSKSRSLSNRKMETEIRNIRLNLLMEIERRKQAEDSMYNLKTEWHRMSENIPFVGGLTFPALETDDEDGFTEFQKQFTMERFFGRCISIGYTRADFEAYNVDSGESEIEQKNSEIAQLWDRLNYYESANHEMSKKNQESIKLARQRRIKRKIRQKWVWSSVGVAVVVFGAATVTFYYLPISVNAKIRH</sequence>
<gene>
    <name evidence="3" type="ORF">ZOSMA_1G00560</name>
</gene>
<dbReference type="EMBL" id="LFYR01000729">
    <property type="protein sequence ID" value="KMZ70085.1"/>
    <property type="molecule type" value="Genomic_DNA"/>
</dbReference>
<reference evidence="4" key="1">
    <citation type="journal article" date="2016" name="Nature">
        <title>The genome of the seagrass Zostera marina reveals angiosperm adaptation to the sea.</title>
        <authorList>
            <person name="Olsen J.L."/>
            <person name="Rouze P."/>
            <person name="Verhelst B."/>
            <person name="Lin Y.-C."/>
            <person name="Bayer T."/>
            <person name="Collen J."/>
            <person name="Dattolo E."/>
            <person name="De Paoli E."/>
            <person name="Dittami S."/>
            <person name="Maumus F."/>
            <person name="Michel G."/>
            <person name="Kersting A."/>
            <person name="Lauritano C."/>
            <person name="Lohaus R."/>
            <person name="Toepel M."/>
            <person name="Tonon T."/>
            <person name="Vanneste K."/>
            <person name="Amirebrahimi M."/>
            <person name="Brakel J."/>
            <person name="Bostroem C."/>
            <person name="Chovatia M."/>
            <person name="Grimwood J."/>
            <person name="Jenkins J.W."/>
            <person name="Jueterbock A."/>
            <person name="Mraz A."/>
            <person name="Stam W.T."/>
            <person name="Tice H."/>
            <person name="Bornberg-Bauer E."/>
            <person name="Green P.J."/>
            <person name="Pearson G.A."/>
            <person name="Procaccini G."/>
            <person name="Duarte C.M."/>
            <person name="Schmutz J."/>
            <person name="Reusch T.B.H."/>
            <person name="Van de Peer Y."/>
        </authorList>
    </citation>
    <scope>NUCLEOTIDE SEQUENCE [LARGE SCALE GENOMIC DNA]</scope>
    <source>
        <strain evidence="4">cv. Finnish</strain>
    </source>
</reference>
<dbReference type="Proteomes" id="UP000036987">
    <property type="component" value="Unassembled WGS sequence"/>
</dbReference>
<dbReference type="OMA" id="ECEDFYD"/>
<keyword evidence="2" id="KW-1133">Transmembrane helix</keyword>
<evidence type="ECO:0000256" key="2">
    <source>
        <dbReference type="SAM" id="Phobius"/>
    </source>
</evidence>
<dbReference type="OrthoDB" id="1923043at2759"/>
<dbReference type="AlphaFoldDB" id="A0A0K9PPC5"/>
<dbReference type="PANTHER" id="PTHR35490">
    <property type="entry name" value="BACTERIOPHAGE N4 ADSORPTION B PROTEIN"/>
    <property type="match status" value="1"/>
</dbReference>
<protein>
    <submittedName>
        <fullName evidence="3">Uncharacterized protein</fullName>
    </submittedName>
</protein>
<proteinExistence type="predicted"/>
<keyword evidence="4" id="KW-1185">Reference proteome</keyword>
<evidence type="ECO:0000256" key="1">
    <source>
        <dbReference type="SAM" id="MobiDB-lite"/>
    </source>
</evidence>
<organism evidence="3 4">
    <name type="scientific">Zostera marina</name>
    <name type="common">Eelgrass</name>
    <dbReference type="NCBI Taxonomy" id="29655"/>
    <lineage>
        <taxon>Eukaryota</taxon>
        <taxon>Viridiplantae</taxon>
        <taxon>Streptophyta</taxon>
        <taxon>Embryophyta</taxon>
        <taxon>Tracheophyta</taxon>
        <taxon>Spermatophyta</taxon>
        <taxon>Magnoliopsida</taxon>
        <taxon>Liliopsida</taxon>
        <taxon>Zosteraceae</taxon>
        <taxon>Zostera</taxon>
    </lineage>
</organism>
<dbReference type="PANTHER" id="PTHR35490:SF2">
    <property type="entry name" value="BACTERIOPHAGE N4 ADSORPTION B PROTEIN"/>
    <property type="match status" value="1"/>
</dbReference>
<keyword evidence="2" id="KW-0812">Transmembrane</keyword>
<comment type="caution">
    <text evidence="3">The sequence shown here is derived from an EMBL/GenBank/DDBJ whole genome shotgun (WGS) entry which is preliminary data.</text>
</comment>
<feature type="region of interest" description="Disordered" evidence="1">
    <location>
        <begin position="1"/>
        <end position="24"/>
    </location>
</feature>
<evidence type="ECO:0000313" key="4">
    <source>
        <dbReference type="Proteomes" id="UP000036987"/>
    </source>
</evidence>